<reference evidence="20" key="1">
    <citation type="submission" date="2021-01" db="EMBL/GenBank/DDBJ databases">
        <title>Characterization of Corynebacterium spp. from penguins.</title>
        <authorList>
            <person name="Svec P."/>
        </authorList>
    </citation>
    <scope>NUCLEOTIDE SEQUENCE</scope>
    <source>
        <strain evidence="20">CCM 8835</strain>
    </source>
</reference>
<keyword evidence="7" id="KW-0573">Peptidoglycan synthesis</keyword>
<dbReference type="PANTHER" id="PTHR30474:SF2">
    <property type="entry name" value="PEPTIDOGLYCAN GLYCOSYLTRANSFERASE FTSW-RELATED"/>
    <property type="match status" value="1"/>
</dbReference>
<dbReference type="GO" id="GO:0009252">
    <property type="term" value="P:peptidoglycan biosynthetic process"/>
    <property type="evidence" value="ECO:0007669"/>
    <property type="project" value="UniProtKB-KW"/>
</dbReference>
<evidence type="ECO:0000313" key="21">
    <source>
        <dbReference type="EMBL" id="MCX7537420.1"/>
    </source>
</evidence>
<dbReference type="AlphaFoldDB" id="A0A9Q4CAM1"/>
<dbReference type="Proteomes" id="UP000650005">
    <property type="component" value="Unassembled WGS sequence"/>
</dbReference>
<dbReference type="Proteomes" id="UP001070238">
    <property type="component" value="Unassembled WGS sequence"/>
</dbReference>
<feature type="transmembrane region" description="Helical" evidence="19">
    <location>
        <begin position="211"/>
        <end position="231"/>
    </location>
</feature>
<dbReference type="GO" id="GO:0008360">
    <property type="term" value="P:regulation of cell shape"/>
    <property type="evidence" value="ECO:0007669"/>
    <property type="project" value="UniProtKB-KW"/>
</dbReference>
<feature type="transmembrane region" description="Helical" evidence="19">
    <location>
        <begin position="28"/>
        <end position="50"/>
    </location>
</feature>
<dbReference type="InterPro" id="IPR001182">
    <property type="entry name" value="FtsW/RodA"/>
</dbReference>
<feature type="region of interest" description="Disordered" evidence="18">
    <location>
        <begin position="421"/>
        <end position="503"/>
    </location>
</feature>
<comment type="pathway">
    <text evidence="2">Cell wall biogenesis; peptidoglycan biosynthesis.</text>
</comment>
<evidence type="ECO:0000256" key="4">
    <source>
        <dbReference type="ARBA" id="ARBA00022679"/>
    </source>
</evidence>
<comment type="caution">
    <text evidence="21">The sequence shown here is derived from an EMBL/GenBank/DDBJ whole genome shotgun (WGS) entry which is preliminary data.</text>
</comment>
<dbReference type="InterPro" id="IPR018365">
    <property type="entry name" value="Cell_cycle_FtsW-rel_CS"/>
</dbReference>
<evidence type="ECO:0000256" key="10">
    <source>
        <dbReference type="ARBA" id="ARBA00032370"/>
    </source>
</evidence>
<evidence type="ECO:0000313" key="22">
    <source>
        <dbReference type="Proteomes" id="UP000650005"/>
    </source>
</evidence>
<dbReference type="PANTHER" id="PTHR30474">
    <property type="entry name" value="CELL CYCLE PROTEIN"/>
    <property type="match status" value="1"/>
</dbReference>
<dbReference type="EMBL" id="JAENIP010000008">
    <property type="protein sequence ID" value="MBK1843529.1"/>
    <property type="molecule type" value="Genomic_DNA"/>
</dbReference>
<reference evidence="21" key="2">
    <citation type="submission" date="2022-11" db="EMBL/GenBank/DDBJ databases">
        <title>Corynebacterium sp. isolated from Penguins.</title>
        <authorList>
            <person name="Sedlar K."/>
            <person name="Svec P."/>
        </authorList>
    </citation>
    <scope>NUCLEOTIDE SEQUENCE</scope>
    <source>
        <strain evidence="21">P5875</strain>
    </source>
</reference>
<keyword evidence="22" id="KW-1185">Reference proteome</keyword>
<keyword evidence="9 19" id="KW-0472">Membrane</keyword>
<keyword evidence="8 19" id="KW-1133">Transmembrane helix</keyword>
<feature type="transmembrane region" description="Helical" evidence="19">
    <location>
        <begin position="187"/>
        <end position="204"/>
    </location>
</feature>
<sequence length="503" mass="53835">MTHDTTPRSQSAPDRFRARFRDYLSRPFFDYFVILSVVVLITAVGAVMVLSSSTTWSALDSGVWTQGVRHIIFLGLGYMVLWLTLWMRPTLIRRFATPLLVVTVVLLVAVLIPGIGTGLVESGARSWLSLGPFTFQPSELAKVTLAVWGAHHLSDRGPVRHWLNNPFMHYSAVTVLIVGLILRQPDFGMAAVCLSVAGLVLIFAGIPGRFIIGIGGGFGLLALGTALFSMLRGNGEGSYRTHRIEVYRDALLGDFDDVRGKAFQSYQGFLSLAEGGTGGVGPGQSRAKWFYLPEAKNDFIFAIIGEETGLVGGTIVILLFGALGIVGLRCAMRSADPFLKLLAATLTAGVVSQAFVNIGYVVGLLPVTGIQLPMISSGGSSAIITVGSMGLLASAARHEPEAVSTMQSYGRPAIDRFLRLREPDPAGSRGSSVVRQTRPARRPAEPVTRRTRPGSPAPSDGRPAPRSSTPAGGSVTGGATPRRRPRTGGPSRPTDRHHTRRRG</sequence>
<evidence type="ECO:0000256" key="2">
    <source>
        <dbReference type="ARBA" id="ARBA00004752"/>
    </source>
</evidence>
<feature type="transmembrane region" description="Helical" evidence="19">
    <location>
        <begin position="99"/>
        <end position="120"/>
    </location>
</feature>
<evidence type="ECO:0000256" key="14">
    <source>
        <dbReference type="ARBA" id="ARBA00041418"/>
    </source>
</evidence>
<evidence type="ECO:0000256" key="12">
    <source>
        <dbReference type="ARBA" id="ARBA00038053"/>
    </source>
</evidence>
<keyword evidence="3" id="KW-0328">Glycosyltransferase</keyword>
<feature type="transmembrane region" description="Helical" evidence="19">
    <location>
        <begin position="70"/>
        <end position="87"/>
    </location>
</feature>
<gene>
    <name evidence="20" type="ORF">JIM95_02890</name>
    <name evidence="21" type="ORF">OS123_02505</name>
</gene>
<evidence type="ECO:0000256" key="19">
    <source>
        <dbReference type="SAM" id="Phobius"/>
    </source>
</evidence>
<dbReference type="GO" id="GO:0051301">
    <property type="term" value="P:cell division"/>
    <property type="evidence" value="ECO:0007669"/>
    <property type="project" value="InterPro"/>
</dbReference>
<comment type="catalytic activity">
    <reaction evidence="16">
        <text>[GlcNAc-(1-&gt;4)-Mur2Ac(oyl-L-Ala-gamma-D-Glu-L-Lys-D-Ala-D-Ala)](n)-di-trans,octa-cis-undecaprenyl diphosphate + beta-D-GlcNAc-(1-&gt;4)-Mur2Ac(oyl-L-Ala-gamma-D-Glu-L-Lys-D-Ala-D-Ala)-di-trans,octa-cis-undecaprenyl diphosphate = [GlcNAc-(1-&gt;4)-Mur2Ac(oyl-L-Ala-gamma-D-Glu-L-Lys-D-Ala-D-Ala)](n+1)-di-trans,octa-cis-undecaprenyl diphosphate + di-trans,octa-cis-undecaprenyl diphosphate + H(+)</text>
        <dbReference type="Rhea" id="RHEA:23708"/>
        <dbReference type="Rhea" id="RHEA-COMP:9602"/>
        <dbReference type="Rhea" id="RHEA-COMP:9603"/>
        <dbReference type="ChEBI" id="CHEBI:15378"/>
        <dbReference type="ChEBI" id="CHEBI:58405"/>
        <dbReference type="ChEBI" id="CHEBI:60033"/>
        <dbReference type="ChEBI" id="CHEBI:78435"/>
        <dbReference type="EC" id="2.4.99.28"/>
    </reaction>
</comment>
<evidence type="ECO:0000256" key="18">
    <source>
        <dbReference type="SAM" id="MobiDB-lite"/>
    </source>
</evidence>
<dbReference type="Pfam" id="PF01098">
    <property type="entry name" value="FTSW_RODA_SPOVE"/>
    <property type="match status" value="1"/>
</dbReference>
<accession>A0A9Q4CAM1</accession>
<dbReference type="PROSITE" id="PS00428">
    <property type="entry name" value="FTSW_RODA_SPOVE"/>
    <property type="match status" value="1"/>
</dbReference>
<dbReference type="GO" id="GO:0005886">
    <property type="term" value="C:plasma membrane"/>
    <property type="evidence" value="ECO:0007669"/>
    <property type="project" value="TreeGrafter"/>
</dbReference>
<dbReference type="EC" id="2.4.99.28" evidence="15"/>
<evidence type="ECO:0000256" key="3">
    <source>
        <dbReference type="ARBA" id="ARBA00022676"/>
    </source>
</evidence>
<evidence type="ECO:0000256" key="6">
    <source>
        <dbReference type="ARBA" id="ARBA00022960"/>
    </source>
</evidence>
<evidence type="ECO:0000256" key="11">
    <source>
        <dbReference type="ARBA" id="ARBA00033270"/>
    </source>
</evidence>
<dbReference type="GO" id="GO:0032153">
    <property type="term" value="C:cell division site"/>
    <property type="evidence" value="ECO:0007669"/>
    <property type="project" value="TreeGrafter"/>
</dbReference>
<feature type="transmembrane region" description="Helical" evidence="19">
    <location>
        <begin position="338"/>
        <end position="362"/>
    </location>
</feature>
<evidence type="ECO:0000256" key="1">
    <source>
        <dbReference type="ARBA" id="ARBA00004141"/>
    </source>
</evidence>
<evidence type="ECO:0000256" key="5">
    <source>
        <dbReference type="ARBA" id="ARBA00022692"/>
    </source>
</evidence>
<name>A0A9Q4CAM1_9CORY</name>
<dbReference type="EMBL" id="JAPMKX010000001">
    <property type="protein sequence ID" value="MCX7537420.1"/>
    <property type="molecule type" value="Genomic_DNA"/>
</dbReference>
<comment type="function">
    <text evidence="17">Peptidoglycan polymerase that is essential for cell division.</text>
</comment>
<dbReference type="GO" id="GO:0008955">
    <property type="term" value="F:peptidoglycan glycosyltransferase activity"/>
    <property type="evidence" value="ECO:0007669"/>
    <property type="project" value="UniProtKB-EC"/>
</dbReference>
<keyword evidence="6" id="KW-0133">Cell shape</keyword>
<keyword evidence="4" id="KW-0808">Transferase</keyword>
<evidence type="ECO:0000256" key="7">
    <source>
        <dbReference type="ARBA" id="ARBA00022984"/>
    </source>
</evidence>
<feature type="transmembrane region" description="Helical" evidence="19">
    <location>
        <begin position="162"/>
        <end position="181"/>
    </location>
</feature>
<protein>
    <recommendedName>
        <fullName evidence="13">Probable peptidoglycan glycosyltransferase FtsW</fullName>
        <ecNumber evidence="15">2.4.99.28</ecNumber>
    </recommendedName>
    <alternativeName>
        <fullName evidence="14">Cell division protein FtsW</fullName>
    </alternativeName>
    <alternativeName>
        <fullName evidence="11">Cell wall polymerase</fullName>
    </alternativeName>
    <alternativeName>
        <fullName evidence="10">Peptidoglycan polymerase</fullName>
    </alternativeName>
</protein>
<proteinExistence type="inferred from homology"/>
<evidence type="ECO:0000256" key="8">
    <source>
        <dbReference type="ARBA" id="ARBA00022989"/>
    </source>
</evidence>
<evidence type="ECO:0000256" key="15">
    <source>
        <dbReference type="ARBA" id="ARBA00044770"/>
    </source>
</evidence>
<keyword evidence="5 19" id="KW-0812">Transmembrane</keyword>
<comment type="subcellular location">
    <subcellularLocation>
        <location evidence="1">Membrane</location>
        <topology evidence="1">Multi-pass membrane protein</topology>
    </subcellularLocation>
</comment>
<dbReference type="RefSeq" id="WP_200256838.1">
    <property type="nucleotide sequence ID" value="NZ_JAENIP020000001.1"/>
</dbReference>
<evidence type="ECO:0000256" key="9">
    <source>
        <dbReference type="ARBA" id="ARBA00023136"/>
    </source>
</evidence>
<evidence type="ECO:0000313" key="23">
    <source>
        <dbReference type="Proteomes" id="UP001070238"/>
    </source>
</evidence>
<evidence type="ECO:0000313" key="20">
    <source>
        <dbReference type="EMBL" id="MBK1843529.1"/>
    </source>
</evidence>
<evidence type="ECO:0000256" key="16">
    <source>
        <dbReference type="ARBA" id="ARBA00049902"/>
    </source>
</evidence>
<dbReference type="GO" id="GO:0015648">
    <property type="term" value="F:lipid-linked peptidoglycan transporter activity"/>
    <property type="evidence" value="ECO:0007669"/>
    <property type="project" value="TreeGrafter"/>
</dbReference>
<organism evidence="21 23">
    <name type="scientific">Corynebacterium antarcticum</name>
    <dbReference type="NCBI Taxonomy" id="2800405"/>
    <lineage>
        <taxon>Bacteria</taxon>
        <taxon>Bacillati</taxon>
        <taxon>Actinomycetota</taxon>
        <taxon>Actinomycetes</taxon>
        <taxon>Mycobacteriales</taxon>
        <taxon>Corynebacteriaceae</taxon>
        <taxon>Corynebacterium</taxon>
    </lineage>
</organism>
<feature type="transmembrane region" description="Helical" evidence="19">
    <location>
        <begin position="299"/>
        <end position="326"/>
    </location>
</feature>
<evidence type="ECO:0000256" key="13">
    <source>
        <dbReference type="ARBA" id="ARBA00041185"/>
    </source>
</evidence>
<comment type="similarity">
    <text evidence="12">Belongs to the SEDS family. FtsW subfamily.</text>
</comment>
<evidence type="ECO:0000256" key="17">
    <source>
        <dbReference type="ARBA" id="ARBA00049966"/>
    </source>
</evidence>